<dbReference type="Proteomes" id="UP001596163">
    <property type="component" value="Unassembled WGS sequence"/>
</dbReference>
<proteinExistence type="predicted"/>
<sequence length="375" mass="42976">MSQKQFSPVQVLIASTLKPVRDVRAYEKLALSLGETSKYRLNIIGFSDEKAVESGNYRFFSSMSHFGSKLDRLLAQVRFAKKLLDLKPKLLICCTYEYLPLASFFKSFLKYRLVYDVQENYITNLDLNPSLNEVKKKWASYLIRKAEGIKGIDLYLLAETCYSDEMPDKTPFLVLENKYQGAIKEVSQVRLDPTKELKFCITGTLTPAYGTLEGLIWFQKILEAYPHFQLKVIGHCPLDAYKIQLLQQAITCPQIHLEISNSPIAYYRIEQVVINSNAALLPYVIHPAIQEKIPTKLFECAALGIPVLMNQNPTWEKFFNSYQGGITVDFFDKENALTTFQHALDQTYFSTLVPESVLWKSQKLLFQQAIQNLLS</sequence>
<dbReference type="SUPFAM" id="SSF53756">
    <property type="entry name" value="UDP-Glycosyltransferase/glycogen phosphorylase"/>
    <property type="match status" value="1"/>
</dbReference>
<reference evidence="2" key="1">
    <citation type="journal article" date="2019" name="Int. J. Syst. Evol. Microbiol.">
        <title>The Global Catalogue of Microorganisms (GCM) 10K type strain sequencing project: providing services to taxonomists for standard genome sequencing and annotation.</title>
        <authorList>
            <consortium name="The Broad Institute Genomics Platform"/>
            <consortium name="The Broad Institute Genome Sequencing Center for Infectious Disease"/>
            <person name="Wu L."/>
            <person name="Ma J."/>
        </authorList>
    </citation>
    <scope>NUCLEOTIDE SEQUENCE [LARGE SCALE GENOMIC DNA]</scope>
    <source>
        <strain evidence="2">CGMCC 1.7030</strain>
    </source>
</reference>
<protein>
    <submittedName>
        <fullName evidence="1">Uncharacterized protein</fullName>
    </submittedName>
</protein>
<name>A0ABW0BSF9_9BACT</name>
<comment type="caution">
    <text evidence="1">The sequence shown here is derived from an EMBL/GenBank/DDBJ whole genome shotgun (WGS) entry which is preliminary data.</text>
</comment>
<dbReference type="Gene3D" id="3.40.50.2000">
    <property type="entry name" value="Glycogen Phosphorylase B"/>
    <property type="match status" value="1"/>
</dbReference>
<keyword evidence="2" id="KW-1185">Reference proteome</keyword>
<accession>A0ABW0BSF9</accession>
<gene>
    <name evidence="1" type="ORF">ACFPIK_03375</name>
</gene>
<dbReference type="EMBL" id="JBHSKS010000002">
    <property type="protein sequence ID" value="MFC5190793.1"/>
    <property type="molecule type" value="Genomic_DNA"/>
</dbReference>
<evidence type="ECO:0000313" key="2">
    <source>
        <dbReference type="Proteomes" id="UP001596163"/>
    </source>
</evidence>
<organism evidence="1 2">
    <name type="scientific">Algoriphagus aquatilis</name>
    <dbReference type="NCBI Taxonomy" id="490186"/>
    <lineage>
        <taxon>Bacteria</taxon>
        <taxon>Pseudomonadati</taxon>
        <taxon>Bacteroidota</taxon>
        <taxon>Cytophagia</taxon>
        <taxon>Cytophagales</taxon>
        <taxon>Cyclobacteriaceae</taxon>
        <taxon>Algoriphagus</taxon>
    </lineage>
</organism>
<dbReference type="RefSeq" id="WP_377912217.1">
    <property type="nucleotide sequence ID" value="NZ_JBHSKS010000002.1"/>
</dbReference>
<evidence type="ECO:0000313" key="1">
    <source>
        <dbReference type="EMBL" id="MFC5190793.1"/>
    </source>
</evidence>